<dbReference type="InterPro" id="IPR003172">
    <property type="entry name" value="ML_dom"/>
</dbReference>
<evidence type="ECO:0000313" key="5">
    <source>
        <dbReference type="Proteomes" id="UP001374579"/>
    </source>
</evidence>
<dbReference type="InterPro" id="IPR036846">
    <property type="entry name" value="GM2-AP_sf"/>
</dbReference>
<evidence type="ECO:0000256" key="1">
    <source>
        <dbReference type="ARBA" id="ARBA00022729"/>
    </source>
</evidence>
<dbReference type="PROSITE" id="PS51257">
    <property type="entry name" value="PROKAR_LIPOPROTEIN"/>
    <property type="match status" value="1"/>
</dbReference>
<dbReference type="SMART" id="SM00737">
    <property type="entry name" value="ML"/>
    <property type="match status" value="1"/>
</dbReference>
<dbReference type="GO" id="GO:0006689">
    <property type="term" value="P:ganglioside catabolic process"/>
    <property type="evidence" value="ECO:0007669"/>
    <property type="project" value="InterPro"/>
</dbReference>
<dbReference type="GO" id="GO:0008047">
    <property type="term" value="F:enzyme activator activity"/>
    <property type="evidence" value="ECO:0007669"/>
    <property type="project" value="InterPro"/>
</dbReference>
<dbReference type="PANTHER" id="PTHR17357">
    <property type="entry name" value="GM2 GANGLIOSIDE ACTIVATOR PROTEIN"/>
    <property type="match status" value="1"/>
</dbReference>
<dbReference type="Gene3D" id="2.70.220.10">
    <property type="entry name" value="Ganglioside GM2 activator"/>
    <property type="match status" value="1"/>
</dbReference>
<dbReference type="SUPFAM" id="SSF63707">
    <property type="entry name" value="Ganglioside M2 (gm2) activator"/>
    <property type="match status" value="1"/>
</dbReference>
<gene>
    <name evidence="4" type="ORF">V1264_004295</name>
</gene>
<dbReference type="GO" id="GO:0005319">
    <property type="term" value="F:lipid transporter activity"/>
    <property type="evidence" value="ECO:0007669"/>
    <property type="project" value="TreeGrafter"/>
</dbReference>
<dbReference type="InterPro" id="IPR028996">
    <property type="entry name" value="GM2-AP"/>
</dbReference>
<dbReference type="Pfam" id="PF02221">
    <property type="entry name" value="E1_DerP2_DerF2"/>
    <property type="match status" value="1"/>
</dbReference>
<organism evidence="4 5">
    <name type="scientific">Littorina saxatilis</name>
    <dbReference type="NCBI Taxonomy" id="31220"/>
    <lineage>
        <taxon>Eukaryota</taxon>
        <taxon>Metazoa</taxon>
        <taxon>Spiralia</taxon>
        <taxon>Lophotrochozoa</taxon>
        <taxon>Mollusca</taxon>
        <taxon>Gastropoda</taxon>
        <taxon>Caenogastropoda</taxon>
        <taxon>Littorinimorpha</taxon>
        <taxon>Littorinoidea</taxon>
        <taxon>Littorinidae</taxon>
        <taxon>Littorina</taxon>
    </lineage>
</organism>
<keyword evidence="1 2" id="KW-0732">Signal</keyword>
<dbReference type="EMBL" id="JBAMIC010000013">
    <property type="protein sequence ID" value="KAK7097293.1"/>
    <property type="molecule type" value="Genomic_DNA"/>
</dbReference>
<dbReference type="PANTHER" id="PTHR17357:SF0">
    <property type="entry name" value="GANGLIOSIDE GM2 ACTIVATOR"/>
    <property type="match status" value="1"/>
</dbReference>
<comment type="caution">
    <text evidence="4">The sequence shown here is derived from an EMBL/GenBank/DDBJ whole genome shotgun (WGS) entry which is preliminary data.</text>
</comment>
<feature type="signal peptide" evidence="2">
    <location>
        <begin position="1"/>
        <end position="18"/>
    </location>
</feature>
<dbReference type="GO" id="GO:0009898">
    <property type="term" value="C:cytoplasmic side of plasma membrane"/>
    <property type="evidence" value="ECO:0007669"/>
    <property type="project" value="TreeGrafter"/>
</dbReference>
<feature type="chain" id="PRO_5042952105" description="MD-2-related lipid-recognition domain-containing protein" evidence="2">
    <location>
        <begin position="19"/>
        <end position="193"/>
    </location>
</feature>
<accession>A0AAN9G6H4</accession>
<evidence type="ECO:0000256" key="2">
    <source>
        <dbReference type="SAM" id="SignalP"/>
    </source>
</evidence>
<evidence type="ECO:0000313" key="4">
    <source>
        <dbReference type="EMBL" id="KAK7097293.1"/>
    </source>
</evidence>
<dbReference type="Proteomes" id="UP001374579">
    <property type="component" value="Unassembled WGS sequence"/>
</dbReference>
<protein>
    <recommendedName>
        <fullName evidence="3">MD-2-related lipid-recognition domain-containing protein</fullName>
    </recommendedName>
</protein>
<name>A0AAN9G6H4_9CAEN</name>
<proteinExistence type="predicted"/>
<sequence>MREFFLVVFAALAACTIGVPSVVRFAVNNEVSEYRQNVRLQTYSFKNCLPADQEMGVVSRLVFSPDPLSFPGPLNVSFAIDVKSTVSAPLKGSLYLGKKIDNTWIKVPCIGQIGSCSYDDVCALLSGIPGCPQPFVDAGIPCQCPFQKGSYNLPVASFDVNTAVFPPGDYHLQANLTYNNQPVGCYDIMVTFG</sequence>
<keyword evidence="5" id="KW-1185">Reference proteome</keyword>
<reference evidence="4 5" key="1">
    <citation type="submission" date="2024-02" db="EMBL/GenBank/DDBJ databases">
        <title>Chromosome-scale genome assembly of the rough periwinkle Littorina saxatilis.</title>
        <authorList>
            <person name="De Jode A."/>
            <person name="Faria R."/>
            <person name="Formenti G."/>
            <person name="Sims Y."/>
            <person name="Smith T.P."/>
            <person name="Tracey A."/>
            <person name="Wood J.M.D."/>
            <person name="Zagrodzka Z.B."/>
            <person name="Johannesson K."/>
            <person name="Butlin R.K."/>
            <person name="Leder E.H."/>
        </authorList>
    </citation>
    <scope>NUCLEOTIDE SEQUENCE [LARGE SCALE GENOMIC DNA]</scope>
    <source>
        <strain evidence="4">Snail1</strain>
        <tissue evidence="4">Muscle</tissue>
    </source>
</reference>
<feature type="domain" description="MD-2-related lipid-recognition" evidence="3">
    <location>
        <begin position="45"/>
        <end position="190"/>
    </location>
</feature>
<evidence type="ECO:0000259" key="3">
    <source>
        <dbReference type="SMART" id="SM00737"/>
    </source>
</evidence>
<dbReference type="AlphaFoldDB" id="A0AAN9G6H4"/>